<accession>A0A844G171</accession>
<sequence>MKAFYYIIAFSTAIFTVVNSYSADKFFRKLGKYEDVTIIGVDREGVRIMHAYGSTRITEDELNDSEKTHLQEELDEVKTLKQKYQEEREAFLKYQKKQRNEYEKQAKAQTEELTALIQRIEQMNAADALKMLGEKFATEPFSNKLSVKMLNSYKFATNRQEIPALIKKLKESYKRKLEEQNAAAEQARKQENVKKAIIALDQLLTDFDSTSEQYSTCEYTDTFSRMMTDFECKANEIKAWHPGLSSAESNFLNQVILAYSFLNSGYKYLSLSSRSSDLGFFSDARKYLNEAQRCKEKANQYYENAQDWLNTVRFQQMKQRFLTMRNKEIDEPKQQIQKEPVKKYDEMAGCTYYYSDLATHSNVTQLLEETNWRNPYYFSIEIILVEKDTLRIPQLLFHTNIGNVPVNELLILFESGTSTSFRPSQVDVREQNNPFGRGVGHAKYFILALKKDDYLKYFVEDVPQKIRFIAGLKKYEETLTASQKIAIQQMAHFFKERQW</sequence>
<evidence type="ECO:0000313" key="2">
    <source>
        <dbReference type="EMBL" id="MST96328.1"/>
    </source>
</evidence>
<feature type="coiled-coil region" evidence="1">
    <location>
        <begin position="166"/>
        <end position="194"/>
    </location>
</feature>
<evidence type="ECO:0000256" key="1">
    <source>
        <dbReference type="SAM" id="Coils"/>
    </source>
</evidence>
<gene>
    <name evidence="2" type="ORF">FYJ85_04600</name>
</gene>
<protein>
    <submittedName>
        <fullName evidence="2">Uncharacterized protein</fullName>
    </submittedName>
</protein>
<dbReference type="Proteomes" id="UP000435649">
    <property type="component" value="Unassembled WGS sequence"/>
</dbReference>
<organism evidence="2 3">
    <name type="scientific">Victivallis lenta</name>
    <dbReference type="NCBI Taxonomy" id="2606640"/>
    <lineage>
        <taxon>Bacteria</taxon>
        <taxon>Pseudomonadati</taxon>
        <taxon>Lentisphaerota</taxon>
        <taxon>Lentisphaeria</taxon>
        <taxon>Victivallales</taxon>
        <taxon>Victivallaceae</taxon>
        <taxon>Victivallis</taxon>
    </lineage>
</organism>
<reference evidence="2 3" key="1">
    <citation type="submission" date="2019-08" db="EMBL/GenBank/DDBJ databases">
        <title>In-depth cultivation of the pig gut microbiome towards novel bacterial diversity and tailored functional studies.</title>
        <authorList>
            <person name="Wylensek D."/>
            <person name="Hitch T.C.A."/>
            <person name="Clavel T."/>
        </authorList>
    </citation>
    <scope>NUCLEOTIDE SEQUENCE [LARGE SCALE GENOMIC DNA]</scope>
    <source>
        <strain evidence="2 3">BBE-744-WT-12</strain>
    </source>
</reference>
<dbReference type="RefSeq" id="WP_154417130.1">
    <property type="nucleotide sequence ID" value="NZ_VUNS01000003.1"/>
</dbReference>
<keyword evidence="1" id="KW-0175">Coiled coil</keyword>
<dbReference type="AlphaFoldDB" id="A0A844G171"/>
<feature type="coiled-coil region" evidence="1">
    <location>
        <begin position="63"/>
        <end position="126"/>
    </location>
</feature>
<dbReference type="EMBL" id="VUNS01000003">
    <property type="protein sequence ID" value="MST96328.1"/>
    <property type="molecule type" value="Genomic_DNA"/>
</dbReference>
<evidence type="ECO:0000313" key="3">
    <source>
        <dbReference type="Proteomes" id="UP000435649"/>
    </source>
</evidence>
<proteinExistence type="predicted"/>
<comment type="caution">
    <text evidence="2">The sequence shown here is derived from an EMBL/GenBank/DDBJ whole genome shotgun (WGS) entry which is preliminary data.</text>
</comment>
<keyword evidence="3" id="KW-1185">Reference proteome</keyword>
<name>A0A844G171_9BACT</name>